<dbReference type="PRINTS" id="PR01703">
    <property type="entry name" value="MNSODISMTASE"/>
</dbReference>
<evidence type="ECO:0000256" key="2">
    <source>
        <dbReference type="ARBA" id="ARBA00012682"/>
    </source>
</evidence>
<feature type="binding site" evidence="5">
    <location>
        <position position="166"/>
    </location>
    <ligand>
        <name>Mn(2+)</name>
        <dbReference type="ChEBI" id="CHEBI:29035"/>
    </ligand>
</feature>
<dbReference type="EC" id="1.15.1.1" evidence="2 6"/>
<dbReference type="GO" id="GO:0004784">
    <property type="term" value="F:superoxide dismutase activity"/>
    <property type="evidence" value="ECO:0007669"/>
    <property type="project" value="UniProtKB-EC"/>
</dbReference>
<feature type="domain" description="Manganese/iron superoxide dismutase N-terminal" evidence="7">
    <location>
        <begin position="5"/>
        <end position="91"/>
    </location>
</feature>
<comment type="function">
    <text evidence="6">Destroys radicals which are normally produced within the cells and which are toxic to biological systems.</text>
</comment>
<dbReference type="STRING" id="1802538.A2382_01535"/>
<dbReference type="InterPro" id="IPR019832">
    <property type="entry name" value="Mn/Fe_SOD_C"/>
</dbReference>
<reference evidence="9 10" key="1">
    <citation type="journal article" date="2016" name="Nat. Commun.">
        <title>Thousands of microbial genomes shed light on interconnected biogeochemical processes in an aquifer system.</title>
        <authorList>
            <person name="Anantharaman K."/>
            <person name="Brown C.T."/>
            <person name="Hug L.A."/>
            <person name="Sharon I."/>
            <person name="Castelle C.J."/>
            <person name="Probst A.J."/>
            <person name="Thomas B.C."/>
            <person name="Singh A."/>
            <person name="Wilkins M.J."/>
            <person name="Karaoz U."/>
            <person name="Brodie E.L."/>
            <person name="Williams K.H."/>
            <person name="Hubbard S.S."/>
            <person name="Banfield J.F."/>
        </authorList>
    </citation>
    <scope>NUCLEOTIDE SEQUENCE [LARGE SCALE GENOMIC DNA]</scope>
</reference>
<dbReference type="GO" id="GO:0046872">
    <property type="term" value="F:metal ion binding"/>
    <property type="evidence" value="ECO:0007669"/>
    <property type="project" value="UniProtKB-KW"/>
</dbReference>
<comment type="catalytic activity">
    <reaction evidence="6">
        <text>2 superoxide + 2 H(+) = H2O2 + O2</text>
        <dbReference type="Rhea" id="RHEA:20696"/>
        <dbReference type="ChEBI" id="CHEBI:15378"/>
        <dbReference type="ChEBI" id="CHEBI:15379"/>
        <dbReference type="ChEBI" id="CHEBI:16240"/>
        <dbReference type="ChEBI" id="CHEBI:18421"/>
        <dbReference type="EC" id="1.15.1.1"/>
    </reaction>
</comment>
<dbReference type="Gene3D" id="3.55.40.20">
    <property type="entry name" value="Iron/manganese superoxide dismutase, C-terminal domain"/>
    <property type="match status" value="1"/>
</dbReference>
<evidence type="ECO:0000256" key="3">
    <source>
        <dbReference type="ARBA" id="ARBA00022723"/>
    </source>
</evidence>
<sequence length="204" mass="23363">MEKNFKLPDLPYSYSALEPYIDEKTMMIHHQKHHGGYVEKLNKILEGKEELGKLTIEQLLGGAAELSGDIRQGIINFGGGHANHSLFWEIMNPKPQKEPDGKLGEMINSEFGSFSQFKEKFSEKAMSLFGSGWVFLEVTKGGLNIKRHSFQNTPLLSGNVPILGLDVWEHAYYLKYQNNRLSYIEAWWNVVDWKRVGEIFLLNS</sequence>
<organism evidence="9 10">
    <name type="scientific">Candidatus Woesebacteria bacterium RIFOXYB1_FULL_38_16</name>
    <dbReference type="NCBI Taxonomy" id="1802538"/>
    <lineage>
        <taxon>Bacteria</taxon>
        <taxon>Candidatus Woeseibacteriota</taxon>
    </lineage>
</organism>
<evidence type="ECO:0000313" key="10">
    <source>
        <dbReference type="Proteomes" id="UP000178999"/>
    </source>
</evidence>
<evidence type="ECO:0000259" key="8">
    <source>
        <dbReference type="Pfam" id="PF02777"/>
    </source>
</evidence>
<dbReference type="AlphaFoldDB" id="A0A1F8CTL3"/>
<evidence type="ECO:0000313" key="9">
    <source>
        <dbReference type="EMBL" id="OGM79078.1"/>
    </source>
</evidence>
<gene>
    <name evidence="9" type="ORF">A2382_01535</name>
</gene>
<dbReference type="SUPFAM" id="SSF54719">
    <property type="entry name" value="Fe,Mn superoxide dismutase (SOD), C-terminal domain"/>
    <property type="match status" value="1"/>
</dbReference>
<dbReference type="FunFam" id="3.55.40.20:FF:000004">
    <property type="entry name" value="Superoxide dismutase [Fe]"/>
    <property type="match status" value="1"/>
</dbReference>
<dbReference type="Pfam" id="PF02777">
    <property type="entry name" value="Sod_Fe_C"/>
    <property type="match status" value="1"/>
</dbReference>
<dbReference type="PANTHER" id="PTHR43595:SF2">
    <property type="entry name" value="SMALL RIBOSOMAL SUBUNIT PROTEIN MS42"/>
    <property type="match status" value="1"/>
</dbReference>
<name>A0A1F8CTL3_9BACT</name>
<protein>
    <recommendedName>
        <fullName evidence="2 6">Superoxide dismutase</fullName>
        <ecNumber evidence="2 6">1.15.1.1</ecNumber>
    </recommendedName>
</protein>
<dbReference type="SUPFAM" id="SSF46609">
    <property type="entry name" value="Fe,Mn superoxide dismutase (SOD), N-terminal domain"/>
    <property type="match status" value="1"/>
</dbReference>
<feature type="binding site" evidence="5">
    <location>
        <position position="170"/>
    </location>
    <ligand>
        <name>Mn(2+)</name>
        <dbReference type="ChEBI" id="CHEBI:29035"/>
    </ligand>
</feature>
<evidence type="ECO:0000256" key="4">
    <source>
        <dbReference type="ARBA" id="ARBA00023002"/>
    </source>
</evidence>
<dbReference type="PIRSF" id="PIRSF000349">
    <property type="entry name" value="SODismutase"/>
    <property type="match status" value="1"/>
</dbReference>
<accession>A0A1F8CTL3</accession>
<dbReference type="EMBL" id="MGHY01000021">
    <property type="protein sequence ID" value="OGM79078.1"/>
    <property type="molecule type" value="Genomic_DNA"/>
</dbReference>
<dbReference type="InterPro" id="IPR036314">
    <property type="entry name" value="SOD_C_sf"/>
</dbReference>
<dbReference type="GO" id="GO:0005737">
    <property type="term" value="C:cytoplasm"/>
    <property type="evidence" value="ECO:0007669"/>
    <property type="project" value="TreeGrafter"/>
</dbReference>
<dbReference type="Proteomes" id="UP000178999">
    <property type="component" value="Unassembled WGS sequence"/>
</dbReference>
<dbReference type="PROSITE" id="PS00088">
    <property type="entry name" value="SOD_MN"/>
    <property type="match status" value="1"/>
</dbReference>
<evidence type="ECO:0000259" key="7">
    <source>
        <dbReference type="Pfam" id="PF00081"/>
    </source>
</evidence>
<dbReference type="Gene3D" id="1.10.287.990">
    <property type="entry name" value="Fe,Mn superoxide dismutase (SOD) domain"/>
    <property type="match status" value="1"/>
</dbReference>
<comment type="similarity">
    <text evidence="1 6">Belongs to the iron/manganese superoxide dismutase family.</text>
</comment>
<feature type="binding site" evidence="5">
    <location>
        <position position="84"/>
    </location>
    <ligand>
        <name>Mn(2+)</name>
        <dbReference type="ChEBI" id="CHEBI:29035"/>
    </ligand>
</feature>
<evidence type="ECO:0000256" key="5">
    <source>
        <dbReference type="PIRSR" id="PIRSR000349-1"/>
    </source>
</evidence>
<dbReference type="InterPro" id="IPR019831">
    <property type="entry name" value="Mn/Fe_SOD_N"/>
</dbReference>
<feature type="binding site" evidence="5">
    <location>
        <position position="29"/>
    </location>
    <ligand>
        <name>Mn(2+)</name>
        <dbReference type="ChEBI" id="CHEBI:29035"/>
    </ligand>
</feature>
<dbReference type="InterPro" id="IPR001189">
    <property type="entry name" value="Mn/Fe_SOD"/>
</dbReference>
<dbReference type="InterPro" id="IPR036324">
    <property type="entry name" value="Mn/Fe_SOD_N_sf"/>
</dbReference>
<proteinExistence type="inferred from homology"/>
<dbReference type="Pfam" id="PF00081">
    <property type="entry name" value="Sod_Fe_N"/>
    <property type="match status" value="1"/>
</dbReference>
<dbReference type="InterPro" id="IPR019833">
    <property type="entry name" value="Mn/Fe_SOD_BS"/>
</dbReference>
<comment type="caution">
    <text evidence="9">The sequence shown here is derived from an EMBL/GenBank/DDBJ whole genome shotgun (WGS) entry which is preliminary data.</text>
</comment>
<keyword evidence="3 5" id="KW-0479">Metal-binding</keyword>
<feature type="domain" description="Manganese/iron superoxide dismutase C-terminal" evidence="8">
    <location>
        <begin position="99"/>
        <end position="197"/>
    </location>
</feature>
<evidence type="ECO:0000256" key="1">
    <source>
        <dbReference type="ARBA" id="ARBA00008714"/>
    </source>
</evidence>
<keyword evidence="4 6" id="KW-0560">Oxidoreductase</keyword>
<evidence type="ECO:0000256" key="6">
    <source>
        <dbReference type="RuleBase" id="RU000414"/>
    </source>
</evidence>
<dbReference type="PANTHER" id="PTHR43595">
    <property type="entry name" value="37S RIBOSOMAL PROTEIN S26, MITOCHONDRIAL"/>
    <property type="match status" value="1"/>
</dbReference>